<feature type="region of interest" description="Disordered" evidence="1">
    <location>
        <begin position="1295"/>
        <end position="1381"/>
    </location>
</feature>
<name>A0A9P1GKQ1_9DINO</name>
<gene>
    <name evidence="2" type="ORF">C1SCF055_LOCUS38998</name>
</gene>
<feature type="region of interest" description="Disordered" evidence="1">
    <location>
        <begin position="186"/>
        <end position="327"/>
    </location>
</feature>
<sequence>MQEGREGREKLEKLLRGLRPAQWKKTTIFGKEVDVLRAAATFSDKLVTWQCNPHEAKTFDQMACDPRRGILIQRTSHWAGEIGGTDVRSWMTTFAWNCKAEVGYGYETLCFRADEERPFHGSVEPVLGTEKNNPISERGPSGVPKFPARTAEEGSPVDKARALRLDIRESQLKDLKARLQPLEEDRLRRQTERMERAKNAKNPERDRRQENPSKERAGNSAEQGLRKVVREPGERKRIRVRDALGFRERTAGTDLGDQKGGPGAQDAPKYPLRRNREAGQGDLREKRKGQKVDYERDSEREPSQQWDEVQEEEEGADNWSRLEDTPRYYQEGPITERVARPIAQPENREQEHATWQAFDFALRAYLVALDEGLQNDFGVLRQNPETSVKMDEMEDGIKKRGTILYAVLTSLVQGRPQKILKSIQQGNGFECYRVLAAQATPQLRTRALALLQSIPQDTFSRTAALTENLQRLDGLVKEYEGTSGGKEVGDDILVGVLLKNAPAQMRSWLLGHLKEDTPYSQVREAVRSSDLQTYKWADSISYYQKHHERTSTDVVPMEVDRMEKGKFPKNGWTPGRDANGNLHLKHGRDGYQIPIHYSGNSLAVKVEVRRVDQQYVREICLVPKANKIIEGPTQTLTMLHLVPMTEQEVIARVGKPARKENVQEEDLGSERPHDAVLVQPAEPEQQLVRAPSEFEAITYGENVLTAESSLRVMRRACQFYGLPETGSKKECWERLTRFLANAELDAALEDVNPQEKEQHELTHLPKAPWCDTHKRASLKDIDDRTMVHIDFGYITGEPQSGDENAPSTTFLCALKAKQGGWWQSQFQARTKYVVQQLVNATAGYGDINLLIRTDQEPASQHIAKTWQSSRAAMKLKSHIQLVAVGQHQGLLSERCVQTVRRQTLCLMHEPEARTGVTVSPSSILCTWALRHAGFERRYAGKLVPSGTTVFARTLPGKPKGIAQFEKAIFLGKNEASDSFLVGTISGTRVARTVRRSVTPYQTENLMKAKGVPWNFQQKSIGVKLRCQKSMPMLGTVPFVDEDAETVKKTGQEQISSEAASPNRPDAQHCIRELASHLVRPTESQYRQLEHLTCYLKGSAGYAVRLPKTTRGQRVRKPNLEENQQPEEHLLEIFTDSDWGGNKTTRKSVSVAHLYWNGTLIHTLTKTQKAVALSSRESEYVAMTTGASEGVFLNNCIEFLTGKRCRIVLRCDSEWAESATYPADCYGRKIWCSKETWKLQEQSAIAEEHLQQLRSEVRTLRVAIQRLTRENPGSVMVVQLDVPGLRENIIRQAQERRIERSDQERSEEEINEPSDQGSNWDPEEEAFGDNAQGGCKSTEASRHMKGTMAHWSVPQALQWQHFGTRKKRPLRTQESFNRKKNQ</sequence>
<reference evidence="3 4" key="2">
    <citation type="submission" date="2024-05" db="EMBL/GenBank/DDBJ databases">
        <authorList>
            <person name="Chen Y."/>
            <person name="Shah S."/>
            <person name="Dougan E. K."/>
            <person name="Thang M."/>
            <person name="Chan C."/>
        </authorList>
    </citation>
    <scope>NUCLEOTIDE SEQUENCE [LARGE SCALE GENOMIC DNA]</scope>
</reference>
<feature type="region of interest" description="Disordered" evidence="1">
    <location>
        <begin position="122"/>
        <end position="157"/>
    </location>
</feature>
<dbReference type="EMBL" id="CAMXCT020006168">
    <property type="protein sequence ID" value="CAL1167444.1"/>
    <property type="molecule type" value="Genomic_DNA"/>
</dbReference>
<dbReference type="OrthoDB" id="8188638at2759"/>
<feature type="compositionally biased region" description="Basic and acidic residues" evidence="1">
    <location>
        <begin position="274"/>
        <end position="302"/>
    </location>
</feature>
<feature type="compositionally biased region" description="Basic and acidic residues" evidence="1">
    <location>
        <begin position="186"/>
        <end position="217"/>
    </location>
</feature>
<feature type="compositionally biased region" description="Basic and acidic residues" evidence="1">
    <location>
        <begin position="224"/>
        <end position="251"/>
    </location>
</feature>
<accession>A0A9P1GKQ1</accession>
<comment type="caution">
    <text evidence="2">The sequence shown here is derived from an EMBL/GenBank/DDBJ whole genome shotgun (WGS) entry which is preliminary data.</text>
</comment>
<dbReference type="EMBL" id="CAMXCT010006168">
    <property type="protein sequence ID" value="CAI4014069.1"/>
    <property type="molecule type" value="Genomic_DNA"/>
</dbReference>
<evidence type="ECO:0000313" key="2">
    <source>
        <dbReference type="EMBL" id="CAI4014069.1"/>
    </source>
</evidence>
<dbReference type="PANTHER" id="PTHR11439">
    <property type="entry name" value="GAG-POL-RELATED RETROTRANSPOSON"/>
    <property type="match status" value="1"/>
</dbReference>
<dbReference type="CDD" id="cd09272">
    <property type="entry name" value="RNase_HI_RT_Ty1"/>
    <property type="match status" value="1"/>
</dbReference>
<keyword evidence="4" id="KW-1185">Reference proteome</keyword>
<evidence type="ECO:0000256" key="1">
    <source>
        <dbReference type="SAM" id="MobiDB-lite"/>
    </source>
</evidence>
<protein>
    <submittedName>
        <fullName evidence="3">Retrovirus-related Pol polyprotein from transposon TNT 1-94</fullName>
    </submittedName>
</protein>
<evidence type="ECO:0000313" key="3">
    <source>
        <dbReference type="EMBL" id="CAL4801381.1"/>
    </source>
</evidence>
<proteinExistence type="predicted"/>
<reference evidence="2" key="1">
    <citation type="submission" date="2022-10" db="EMBL/GenBank/DDBJ databases">
        <authorList>
            <person name="Chen Y."/>
            <person name="Dougan E. K."/>
            <person name="Chan C."/>
            <person name="Rhodes N."/>
            <person name="Thang M."/>
        </authorList>
    </citation>
    <scope>NUCLEOTIDE SEQUENCE</scope>
</reference>
<dbReference type="PANTHER" id="PTHR11439:SF463">
    <property type="entry name" value="REVERSE TRANSCRIPTASE TY1_COPIA-TYPE DOMAIN-CONTAINING PROTEIN"/>
    <property type="match status" value="1"/>
</dbReference>
<dbReference type="Proteomes" id="UP001152797">
    <property type="component" value="Unassembled WGS sequence"/>
</dbReference>
<dbReference type="EMBL" id="CAMXCT030006168">
    <property type="protein sequence ID" value="CAL4801381.1"/>
    <property type="molecule type" value="Genomic_DNA"/>
</dbReference>
<evidence type="ECO:0000313" key="4">
    <source>
        <dbReference type="Proteomes" id="UP001152797"/>
    </source>
</evidence>
<organism evidence="2">
    <name type="scientific">Cladocopium goreaui</name>
    <dbReference type="NCBI Taxonomy" id="2562237"/>
    <lineage>
        <taxon>Eukaryota</taxon>
        <taxon>Sar</taxon>
        <taxon>Alveolata</taxon>
        <taxon>Dinophyceae</taxon>
        <taxon>Suessiales</taxon>
        <taxon>Symbiodiniaceae</taxon>
        <taxon>Cladocopium</taxon>
    </lineage>
</organism>